<dbReference type="EMBL" id="JACCFI010000001">
    <property type="protein sequence ID" value="NYG20792.1"/>
    <property type="molecule type" value="Genomic_DNA"/>
</dbReference>
<reference evidence="1 2" key="1">
    <citation type="submission" date="2020-07" db="EMBL/GenBank/DDBJ databases">
        <title>Sequencing the genomes of 1000 actinobacteria strains.</title>
        <authorList>
            <person name="Klenk H.-P."/>
        </authorList>
    </citation>
    <scope>NUCLEOTIDE SEQUENCE [LARGE SCALE GENOMIC DNA]</scope>
    <source>
        <strain evidence="1 2">DSM 8598</strain>
    </source>
</reference>
<dbReference type="InterPro" id="IPR011042">
    <property type="entry name" value="6-blade_b-propeller_TolB-like"/>
</dbReference>
<dbReference type="Proteomes" id="UP000549066">
    <property type="component" value="Unassembled WGS sequence"/>
</dbReference>
<dbReference type="RefSeq" id="WP_179550858.1">
    <property type="nucleotide sequence ID" value="NZ_JACCFI010000001.1"/>
</dbReference>
<dbReference type="InterPro" id="IPR048031">
    <property type="entry name" value="ScyD/ScyE-like"/>
</dbReference>
<evidence type="ECO:0000313" key="2">
    <source>
        <dbReference type="Proteomes" id="UP000549066"/>
    </source>
</evidence>
<sequence length="181" mass="17928">MHTRVPLIGVVSTVAVLPPAAPVTITAENIGEAPWPTCVSGHGYRAEPVPTDVEMGPDGLLYVTSLPGGSEDPALGPRGVVYSIDPGTGETNLVATGFGGATGIAVAPNGTLYVAELFGGPMGAGQVAVVAPGASAATSVIEVSMPSAVSVRAETLYVTTDSLGDAKLTVVPLKGGAHAKK</sequence>
<dbReference type="Gene3D" id="2.120.10.30">
    <property type="entry name" value="TolB, C-terminal domain"/>
    <property type="match status" value="1"/>
</dbReference>
<dbReference type="SUPFAM" id="SSF63829">
    <property type="entry name" value="Calcium-dependent phosphotriesterase"/>
    <property type="match status" value="1"/>
</dbReference>
<proteinExistence type="predicted"/>
<protein>
    <submittedName>
        <fullName evidence="1">Sugar lactone lactonase YvrE</fullName>
    </submittedName>
</protein>
<comment type="caution">
    <text evidence="1">The sequence shown here is derived from an EMBL/GenBank/DDBJ whole genome shotgun (WGS) entry which is preliminary data.</text>
</comment>
<keyword evidence="2" id="KW-1185">Reference proteome</keyword>
<accession>A0A852WRH1</accession>
<dbReference type="NCBIfam" id="NF033206">
    <property type="entry name" value="ScyE_fam"/>
    <property type="match status" value="1"/>
</dbReference>
<evidence type="ECO:0000313" key="1">
    <source>
        <dbReference type="EMBL" id="NYG20792.1"/>
    </source>
</evidence>
<organism evidence="1 2">
    <name type="scientific">Agromyces hippuratus</name>
    <dbReference type="NCBI Taxonomy" id="286438"/>
    <lineage>
        <taxon>Bacteria</taxon>
        <taxon>Bacillati</taxon>
        <taxon>Actinomycetota</taxon>
        <taxon>Actinomycetes</taxon>
        <taxon>Micrococcales</taxon>
        <taxon>Microbacteriaceae</taxon>
        <taxon>Agromyces</taxon>
    </lineage>
</organism>
<name>A0A852WRH1_9MICO</name>
<dbReference type="AlphaFoldDB" id="A0A852WRH1"/>
<gene>
    <name evidence="1" type="ORF">BJY17_001539</name>
</gene>